<evidence type="ECO:0000259" key="17">
    <source>
        <dbReference type="PROSITE" id="PS50221"/>
    </source>
</evidence>
<dbReference type="Proteomes" id="UP000826195">
    <property type="component" value="Unassembled WGS sequence"/>
</dbReference>
<dbReference type="Gene3D" id="1.20.1070.10">
    <property type="entry name" value="Rhodopsin 7-helix transmembrane proteins"/>
    <property type="match status" value="1"/>
</dbReference>
<evidence type="ECO:0000256" key="11">
    <source>
        <dbReference type="ARBA" id="ARBA00023170"/>
    </source>
</evidence>
<dbReference type="Gene3D" id="2.60.220.50">
    <property type="match status" value="1"/>
</dbReference>
<keyword evidence="3" id="KW-0433">Leucine-rich repeat</keyword>
<dbReference type="SUPFAM" id="SSF111418">
    <property type="entry name" value="Hormone receptor domain"/>
    <property type="match status" value="1"/>
</dbReference>
<dbReference type="Pfam" id="PF13855">
    <property type="entry name" value="LRR_8"/>
    <property type="match status" value="2"/>
</dbReference>
<evidence type="ECO:0000256" key="13">
    <source>
        <dbReference type="ARBA" id="ARBA00023319"/>
    </source>
</evidence>
<evidence type="ECO:0000259" key="19">
    <source>
        <dbReference type="PROSITE" id="PS50261"/>
    </source>
</evidence>
<dbReference type="Gene3D" id="2.60.40.10">
    <property type="entry name" value="Immunoglobulins"/>
    <property type="match status" value="1"/>
</dbReference>
<dbReference type="SMART" id="SM00365">
    <property type="entry name" value="LRR_SD22"/>
    <property type="match status" value="3"/>
</dbReference>
<keyword evidence="13" id="KW-0393">Immunoglobulin domain</keyword>
<keyword evidence="12" id="KW-0807">Transducer</keyword>
<name>A0AAV7IPI8_COTGL</name>
<dbReference type="InterPro" id="IPR003591">
    <property type="entry name" value="Leu-rich_rpt_typical-subtyp"/>
</dbReference>
<proteinExistence type="inferred from homology"/>
<keyword evidence="8" id="KW-0297">G-protein coupled receptor</keyword>
<evidence type="ECO:0000256" key="2">
    <source>
        <dbReference type="ARBA" id="ARBA00007343"/>
    </source>
</evidence>
<evidence type="ECO:0000256" key="10">
    <source>
        <dbReference type="ARBA" id="ARBA00023157"/>
    </source>
</evidence>
<dbReference type="PRINTS" id="PR00019">
    <property type="entry name" value="LEURICHRPT"/>
</dbReference>
<dbReference type="PROSITE" id="PS50261">
    <property type="entry name" value="G_PROTEIN_RECEP_F2_4"/>
    <property type="match status" value="1"/>
</dbReference>
<dbReference type="SUPFAM" id="SSF81321">
    <property type="entry name" value="Family A G protein-coupled receptor-like"/>
    <property type="match status" value="1"/>
</dbReference>
<dbReference type="InterPro" id="IPR000832">
    <property type="entry name" value="GPCR_2_secretin-like"/>
</dbReference>
<keyword evidence="5 16" id="KW-0732">Signal</keyword>
<feature type="transmembrane region" description="Helical" evidence="15">
    <location>
        <begin position="885"/>
        <end position="905"/>
    </location>
</feature>
<dbReference type="InterPro" id="IPR003599">
    <property type="entry name" value="Ig_sub"/>
</dbReference>
<evidence type="ECO:0000256" key="1">
    <source>
        <dbReference type="ARBA" id="ARBA00004141"/>
    </source>
</evidence>
<dbReference type="InterPro" id="IPR001611">
    <property type="entry name" value="Leu-rich_rpt"/>
</dbReference>
<organism evidence="21 22">
    <name type="scientific">Cotesia glomerata</name>
    <name type="common">Lepidopteran parasitic wasp</name>
    <name type="synonym">Apanteles glomeratus</name>
    <dbReference type="NCBI Taxonomy" id="32391"/>
    <lineage>
        <taxon>Eukaryota</taxon>
        <taxon>Metazoa</taxon>
        <taxon>Ecdysozoa</taxon>
        <taxon>Arthropoda</taxon>
        <taxon>Hexapoda</taxon>
        <taxon>Insecta</taxon>
        <taxon>Pterygota</taxon>
        <taxon>Neoptera</taxon>
        <taxon>Endopterygota</taxon>
        <taxon>Hymenoptera</taxon>
        <taxon>Apocrita</taxon>
        <taxon>Ichneumonoidea</taxon>
        <taxon>Braconidae</taxon>
        <taxon>Microgastrinae</taxon>
        <taxon>Cotesia</taxon>
    </lineage>
</organism>
<dbReference type="GO" id="GO:0004930">
    <property type="term" value="F:G protein-coupled receptor activity"/>
    <property type="evidence" value="ECO:0007669"/>
    <property type="project" value="UniProtKB-KW"/>
</dbReference>
<accession>A0AAV7IPI8</accession>
<feature type="region of interest" description="Disordered" evidence="14">
    <location>
        <begin position="1301"/>
        <end position="1347"/>
    </location>
</feature>
<evidence type="ECO:0008006" key="23">
    <source>
        <dbReference type="Google" id="ProtNLM"/>
    </source>
</evidence>
<feature type="transmembrane region" description="Helical" evidence="15">
    <location>
        <begin position="845"/>
        <end position="865"/>
    </location>
</feature>
<feature type="signal peptide" evidence="16">
    <location>
        <begin position="1"/>
        <end position="21"/>
    </location>
</feature>
<reference evidence="21 22" key="1">
    <citation type="journal article" date="2021" name="J. Hered.">
        <title>A chromosome-level genome assembly of the parasitoid wasp, Cotesia glomerata (Hymenoptera: Braconidae).</title>
        <authorList>
            <person name="Pinto B.J."/>
            <person name="Weis J.J."/>
            <person name="Gamble T."/>
            <person name="Ode P.J."/>
            <person name="Paul R."/>
            <person name="Zaspel J.M."/>
        </authorList>
    </citation>
    <scope>NUCLEOTIDE SEQUENCE [LARGE SCALE GENOMIC DNA]</scope>
    <source>
        <strain evidence="21">CgM1</strain>
    </source>
</reference>
<dbReference type="SUPFAM" id="SSF52058">
    <property type="entry name" value="L domain-like"/>
    <property type="match status" value="1"/>
</dbReference>
<feature type="transmembrane region" description="Helical" evidence="15">
    <location>
        <begin position="796"/>
        <end position="815"/>
    </location>
</feature>
<comment type="caution">
    <text evidence="21">The sequence shown here is derived from an EMBL/GenBank/DDBJ whole genome shotgun (WGS) entry which is preliminary data.</text>
</comment>
<dbReference type="Pfam" id="PF01825">
    <property type="entry name" value="GPS"/>
    <property type="match status" value="1"/>
</dbReference>
<dbReference type="SMART" id="SM00082">
    <property type="entry name" value="LRRCT"/>
    <property type="match status" value="1"/>
</dbReference>
<dbReference type="GO" id="GO:0007166">
    <property type="term" value="P:cell surface receptor signaling pathway"/>
    <property type="evidence" value="ECO:0007669"/>
    <property type="project" value="InterPro"/>
</dbReference>
<evidence type="ECO:0000256" key="3">
    <source>
        <dbReference type="ARBA" id="ARBA00022614"/>
    </source>
</evidence>
<evidence type="ECO:0000256" key="15">
    <source>
        <dbReference type="SAM" id="Phobius"/>
    </source>
</evidence>
<evidence type="ECO:0000259" key="18">
    <source>
        <dbReference type="PROSITE" id="PS50227"/>
    </source>
</evidence>
<evidence type="ECO:0000256" key="5">
    <source>
        <dbReference type="ARBA" id="ARBA00022729"/>
    </source>
</evidence>
<keyword evidence="6" id="KW-0677">Repeat</keyword>
<evidence type="ECO:0000256" key="8">
    <source>
        <dbReference type="ARBA" id="ARBA00023040"/>
    </source>
</evidence>
<dbReference type="Pfam" id="PF26588">
    <property type="entry name" value="GAIN_ADGRA3"/>
    <property type="match status" value="1"/>
</dbReference>
<evidence type="ECO:0000256" key="12">
    <source>
        <dbReference type="ARBA" id="ARBA00023224"/>
    </source>
</evidence>
<dbReference type="InterPro" id="IPR051963">
    <property type="entry name" value="Adhesion_GPCR_A"/>
</dbReference>
<dbReference type="PANTHER" id="PTHR45930:SF4">
    <property type="entry name" value="ADHESION G PROTEIN-COUPLED RECEPTOR A3"/>
    <property type="match status" value="1"/>
</dbReference>
<feature type="compositionally biased region" description="Basic and acidic residues" evidence="14">
    <location>
        <begin position="1318"/>
        <end position="1327"/>
    </location>
</feature>
<dbReference type="InterPro" id="IPR036179">
    <property type="entry name" value="Ig-like_dom_sf"/>
</dbReference>
<feature type="domain" description="G-protein coupled receptors family 2 profile 2" evidence="19">
    <location>
        <begin position="727"/>
        <end position="1022"/>
    </location>
</feature>
<sequence>MRIIFLILCLSLGALIDSTHGHTCPAPCDCKHVGPQAERLKVKCNKGPDIQDIKDINIDVVSVELYHLDLSKNNIHFISTKVFQNLTNLKRLDLSANKISNLNEGSFDGLENLERLDLSENEISSIDALAFRPLTNLKKLDLSFNKLSSLDSTLFHDLTSLERLKLNNNALKTLTEGTFFGLKLLRQLDLSNNPWECDCYLYWLSNWKNTSMFKLNPVPTCNSPGNVHGKQIPDLKYSNDFQCDWISPTLEISPSQNQVVFSGDSISLKCSAPSITDDRTAKLLWQWTPSLLPLTPLADPVDTLSNVKVDNRYLADSGIIDSALSIFPVTKEHNGQWNCFLVSIYGNKSKAINIIVISNDTRYCPLAITRTNKGVYAWPRTIVGWKVELPCEGISLSSLISLSRATYQCNATGHWTNLDTESCPFISPVTRALQQYTNMNLSLADNLMETFKRFANYTHPHQLSDPIDLDFIAKTLENYLNYLTHDKDLPLLIIAAITSLLKSPKDLIQRAEVDYKAASRLISIVESVTKATSALQIHEKTLALEEFRVNSESFVGLSCTWYSSVLPEDLDTRFLHCATSNRTAILNIKDKVIEASIRLPSSLLAQQQNEQDMSLMVSMYSDSRLFPSPATRAVNSAVIGSRVIDREVNLTEPVIVMLKSSYSHPIPVIWNSEISINGSRWTREGCQLANFINNLVVFQCNRLGYYGLLEDLSYRTVNKTGALFRYSHPLVYIGTSVLIISLTITSVTYIICYASISMPKRAKHSVINTWISITLLSFLYTIGIQQTENIEICQSVGLIIHYLSLCSLLWMAVSASNMYKRLAKNSQELVSDDEIPEQPIQKPLLGLYLVGWGIALIVCGISGAVNLREYAGYSYCFLTKAPALTALFIPAIMLIVYLSIFYLLVRCTIRNVDHNGQLSEGTQATENMDLELLEPHENRDQASMSVTVSSEIEDLEHSQMTQLKGHFIVLVLFIVTWTSAAATTVSPVFLPFPYAESVFSICYALSSSTLGCFVFLFYGLARSDVRSQWTLMRCWLRRKKNNCCRTRSVCDARPALPAQSLVPNLPIINHPTHLSDSNSVSSRHTNVLPIALAHAIKAPERESPSKKTNVNLVVLHRQQYRSNNSVKTYTESAPVNIEMFYNPHQSGVARKFFKKQRRHKHNNLGPRKQGDGGATSDGGSCISIPRPAVLGDGRERIETIFGSGAKVNNTNIHVELNPVADAKNVNMLSDSGSMSEGMRYVIGQEIARQGSKKVNNDHRRIERIEAGLSPPESEEEKHLRNVSQQCSLEYSSEADLTAALTSERSDHNLPEIGETPETPEKISEKDFQCSSDVNSQDQDRGVGFQDEPCKRRSSLYDLDSECGRIGEKHEATSVSGSSSRSRPRQNSRHSDADGSFKELFSGSLTDVRIPTGFGKDFSSLTDLATIDVTLGATRHLDMNASIGVDYEDTNYSTVHYTDDAALDEEMLLDNPIKKETSV</sequence>
<evidence type="ECO:0000256" key="4">
    <source>
        <dbReference type="ARBA" id="ARBA00022692"/>
    </source>
</evidence>
<evidence type="ECO:0000256" key="6">
    <source>
        <dbReference type="ARBA" id="ARBA00022737"/>
    </source>
</evidence>
<dbReference type="InterPro" id="IPR000483">
    <property type="entry name" value="Cys-rich_flank_reg_C"/>
</dbReference>
<evidence type="ECO:0000256" key="14">
    <source>
        <dbReference type="SAM" id="MobiDB-lite"/>
    </source>
</evidence>
<dbReference type="Gene3D" id="3.80.10.10">
    <property type="entry name" value="Ribonuclease Inhibitor"/>
    <property type="match status" value="2"/>
</dbReference>
<dbReference type="PROSITE" id="PS50221">
    <property type="entry name" value="GAIN_B"/>
    <property type="match status" value="1"/>
</dbReference>
<dbReference type="PANTHER" id="PTHR45930">
    <property type="entry name" value="G-PROTEIN COUPLED RECEPTOR 124-LIKE PROTEIN"/>
    <property type="match status" value="1"/>
</dbReference>
<dbReference type="SMART" id="SM00409">
    <property type="entry name" value="IG"/>
    <property type="match status" value="1"/>
</dbReference>
<evidence type="ECO:0000313" key="22">
    <source>
        <dbReference type="Proteomes" id="UP000826195"/>
    </source>
</evidence>
<feature type="domain" description="GAIN-B" evidence="17">
    <location>
        <begin position="573"/>
        <end position="716"/>
    </location>
</feature>
<dbReference type="InterPro" id="IPR058808">
    <property type="entry name" value="GAIN_ADGRA2/3"/>
</dbReference>
<keyword evidence="10" id="KW-1015">Disulfide bond</keyword>
<keyword evidence="7 15" id="KW-1133">Transmembrane helix</keyword>
<feature type="chain" id="PRO_5043653101" description="Adhesion G protein-coupled receptor A3" evidence="16">
    <location>
        <begin position="22"/>
        <end position="1478"/>
    </location>
</feature>
<dbReference type="InterPro" id="IPR036445">
    <property type="entry name" value="GPCR_2_extracell_dom_sf"/>
</dbReference>
<comment type="similarity">
    <text evidence="2">Belongs to the G-protein coupled receptor 2 family. Adhesion G-protein coupled receptor (ADGR) subfamily.</text>
</comment>
<evidence type="ECO:0000259" key="20">
    <source>
        <dbReference type="PROSITE" id="PS50835"/>
    </source>
</evidence>
<evidence type="ECO:0000256" key="9">
    <source>
        <dbReference type="ARBA" id="ARBA00023136"/>
    </source>
</evidence>
<keyword evidence="11" id="KW-0675">Receptor</keyword>
<keyword evidence="4 15" id="KW-0812">Transmembrane</keyword>
<feature type="transmembrane region" description="Helical" evidence="15">
    <location>
        <begin position="967"/>
        <end position="992"/>
    </location>
</feature>
<evidence type="ECO:0000313" key="21">
    <source>
        <dbReference type="EMBL" id="KAH0555563.1"/>
    </source>
</evidence>
<feature type="transmembrane region" description="Helical" evidence="15">
    <location>
        <begin position="766"/>
        <end position="784"/>
    </location>
</feature>
<dbReference type="EMBL" id="JAHXZJ010001119">
    <property type="protein sequence ID" value="KAH0555563.1"/>
    <property type="molecule type" value="Genomic_DNA"/>
</dbReference>
<feature type="region of interest" description="Disordered" evidence="14">
    <location>
        <begin position="1367"/>
        <end position="1396"/>
    </location>
</feature>
<dbReference type="InterPro" id="IPR017981">
    <property type="entry name" value="GPCR_2-like_7TM"/>
</dbReference>
<feature type="transmembrane region" description="Helical" evidence="15">
    <location>
        <begin position="998"/>
        <end position="1021"/>
    </location>
</feature>
<keyword evidence="9 15" id="KW-0472">Membrane</keyword>
<feature type="domain" description="G-protein coupled receptors family 2 profile 1" evidence="18">
    <location>
        <begin position="338"/>
        <end position="427"/>
    </location>
</feature>
<dbReference type="InterPro" id="IPR057244">
    <property type="entry name" value="GAIN_B"/>
</dbReference>
<comment type="subcellular location">
    <subcellularLocation>
        <location evidence="1">Membrane</location>
        <topology evidence="1">Multi-pass membrane protein</topology>
    </subcellularLocation>
</comment>
<dbReference type="InterPro" id="IPR013783">
    <property type="entry name" value="Ig-like_fold"/>
</dbReference>
<keyword evidence="22" id="KW-1185">Reference proteome</keyword>
<evidence type="ECO:0000256" key="7">
    <source>
        <dbReference type="ARBA" id="ARBA00022989"/>
    </source>
</evidence>
<dbReference type="PROSITE" id="PS51450">
    <property type="entry name" value="LRR"/>
    <property type="match status" value="3"/>
</dbReference>
<dbReference type="InterPro" id="IPR001879">
    <property type="entry name" value="GPCR_2_extracellular_dom"/>
</dbReference>
<protein>
    <recommendedName>
        <fullName evidence="23">Adhesion G protein-coupled receptor A3</fullName>
    </recommendedName>
</protein>
<dbReference type="SUPFAM" id="SSF48726">
    <property type="entry name" value="Immunoglobulin"/>
    <property type="match status" value="1"/>
</dbReference>
<dbReference type="PROSITE" id="PS50227">
    <property type="entry name" value="G_PROTEIN_RECEP_F2_3"/>
    <property type="match status" value="1"/>
</dbReference>
<dbReference type="SMART" id="SM00369">
    <property type="entry name" value="LRR_TYP"/>
    <property type="match status" value="5"/>
</dbReference>
<dbReference type="Pfam" id="PF00002">
    <property type="entry name" value="7tm_2"/>
    <property type="match status" value="1"/>
</dbReference>
<dbReference type="InterPro" id="IPR000203">
    <property type="entry name" value="GPS"/>
</dbReference>
<dbReference type="PROSITE" id="PS50835">
    <property type="entry name" value="IG_LIKE"/>
    <property type="match status" value="1"/>
</dbReference>
<feature type="region of interest" description="Disordered" evidence="14">
    <location>
        <begin position="1156"/>
        <end position="1180"/>
    </location>
</feature>
<feature type="domain" description="Ig-like" evidence="20">
    <location>
        <begin position="248"/>
        <end position="353"/>
    </location>
</feature>
<dbReference type="InterPro" id="IPR046338">
    <property type="entry name" value="GAIN_dom_sf"/>
</dbReference>
<evidence type="ECO:0000256" key="16">
    <source>
        <dbReference type="SAM" id="SignalP"/>
    </source>
</evidence>
<dbReference type="InterPro" id="IPR007110">
    <property type="entry name" value="Ig-like_dom"/>
</dbReference>
<dbReference type="InterPro" id="IPR032675">
    <property type="entry name" value="LRR_dom_sf"/>
</dbReference>
<feature type="transmembrane region" description="Helical" evidence="15">
    <location>
        <begin position="730"/>
        <end position="754"/>
    </location>
</feature>
<dbReference type="GO" id="GO:0005886">
    <property type="term" value="C:plasma membrane"/>
    <property type="evidence" value="ECO:0007669"/>
    <property type="project" value="TreeGrafter"/>
</dbReference>
<gene>
    <name evidence="21" type="ORF">KQX54_020137</name>
</gene>